<feature type="region of interest" description="Disordered" evidence="1">
    <location>
        <begin position="1"/>
        <end position="136"/>
    </location>
</feature>
<accession>A0A8X7SEK8</accession>
<dbReference type="EMBL" id="JAAMPC010000007">
    <property type="protein sequence ID" value="KAG2302529.1"/>
    <property type="molecule type" value="Genomic_DNA"/>
</dbReference>
<feature type="compositionally biased region" description="Basic residues" evidence="1">
    <location>
        <begin position="30"/>
        <end position="43"/>
    </location>
</feature>
<protein>
    <submittedName>
        <fullName evidence="2">Uncharacterized protein</fullName>
    </submittedName>
</protein>
<name>A0A8X7SEK8_BRACI</name>
<gene>
    <name evidence="2" type="ORF">Bca52824_031180</name>
</gene>
<evidence type="ECO:0000256" key="1">
    <source>
        <dbReference type="SAM" id="MobiDB-lite"/>
    </source>
</evidence>
<evidence type="ECO:0000313" key="2">
    <source>
        <dbReference type="EMBL" id="KAG2302529.1"/>
    </source>
</evidence>
<feature type="compositionally biased region" description="Basic and acidic residues" evidence="1">
    <location>
        <begin position="1"/>
        <end position="10"/>
    </location>
</feature>
<evidence type="ECO:0000313" key="3">
    <source>
        <dbReference type="Proteomes" id="UP000886595"/>
    </source>
</evidence>
<proteinExistence type="predicted"/>
<dbReference type="Proteomes" id="UP000886595">
    <property type="component" value="Unassembled WGS sequence"/>
</dbReference>
<feature type="compositionally biased region" description="Polar residues" evidence="1">
    <location>
        <begin position="52"/>
        <end position="63"/>
    </location>
</feature>
<organism evidence="2 3">
    <name type="scientific">Brassica carinata</name>
    <name type="common">Ethiopian mustard</name>
    <name type="synonym">Abyssinian cabbage</name>
    <dbReference type="NCBI Taxonomy" id="52824"/>
    <lineage>
        <taxon>Eukaryota</taxon>
        <taxon>Viridiplantae</taxon>
        <taxon>Streptophyta</taxon>
        <taxon>Embryophyta</taxon>
        <taxon>Tracheophyta</taxon>
        <taxon>Spermatophyta</taxon>
        <taxon>Magnoliopsida</taxon>
        <taxon>eudicotyledons</taxon>
        <taxon>Gunneridae</taxon>
        <taxon>Pentapetalae</taxon>
        <taxon>rosids</taxon>
        <taxon>malvids</taxon>
        <taxon>Brassicales</taxon>
        <taxon>Brassicaceae</taxon>
        <taxon>Brassiceae</taxon>
        <taxon>Brassica</taxon>
    </lineage>
</organism>
<dbReference type="AlphaFoldDB" id="A0A8X7SEK8"/>
<keyword evidence="3" id="KW-1185">Reference proteome</keyword>
<sequence length="136" mass="15535">MTHCRMETKRSNQHQRRTSQSRTQKDERARRKATPPKTPRRGQGKSPEHRISSLNGAKISTSGDMHYHLAPPLIPRAATPHRHRHHAPPLGKPVNRDTPDHRRTHTPPPETTGGARGERSLTREIRTQLRLDTTPE</sequence>
<comment type="caution">
    <text evidence="2">The sequence shown here is derived from an EMBL/GenBank/DDBJ whole genome shotgun (WGS) entry which is preliminary data.</text>
</comment>
<feature type="compositionally biased region" description="Basic and acidic residues" evidence="1">
    <location>
        <begin position="116"/>
        <end position="129"/>
    </location>
</feature>
<reference evidence="2 3" key="1">
    <citation type="submission" date="2020-02" db="EMBL/GenBank/DDBJ databases">
        <authorList>
            <person name="Ma Q."/>
            <person name="Huang Y."/>
            <person name="Song X."/>
            <person name="Pei D."/>
        </authorList>
    </citation>
    <scope>NUCLEOTIDE SEQUENCE [LARGE SCALE GENOMIC DNA]</scope>
    <source>
        <strain evidence="2">Sxm20200214</strain>
        <tissue evidence="2">Leaf</tissue>
    </source>
</reference>